<name>A0A3P1BB88_9BACT</name>
<comment type="caution">
    <text evidence="2">The sequence shown here is derived from an EMBL/GenBank/DDBJ whole genome shotgun (WGS) entry which is preliminary data.</text>
</comment>
<accession>A0A3P1BB88</accession>
<dbReference type="PROSITE" id="PS51819">
    <property type="entry name" value="VOC"/>
    <property type="match status" value="1"/>
</dbReference>
<gene>
    <name evidence="2" type="ORF">EHT25_30970</name>
</gene>
<evidence type="ECO:0000313" key="3">
    <source>
        <dbReference type="Proteomes" id="UP000271925"/>
    </source>
</evidence>
<dbReference type="AlphaFoldDB" id="A0A3P1BB88"/>
<evidence type="ECO:0000313" key="2">
    <source>
        <dbReference type="EMBL" id="RRA98092.1"/>
    </source>
</evidence>
<reference evidence="2 3" key="1">
    <citation type="submission" date="2018-11" db="EMBL/GenBank/DDBJ databases">
        <authorList>
            <person name="Zhou Z."/>
            <person name="Wang G."/>
        </authorList>
    </citation>
    <scope>NUCLEOTIDE SEQUENCE [LARGE SCALE GENOMIC DNA]</scope>
    <source>
        <strain evidence="2 3">KCTC52004</strain>
    </source>
</reference>
<feature type="domain" description="VOC" evidence="1">
    <location>
        <begin position="8"/>
        <end position="126"/>
    </location>
</feature>
<dbReference type="InterPro" id="IPR004360">
    <property type="entry name" value="Glyas_Fos-R_dOase_dom"/>
</dbReference>
<dbReference type="EMBL" id="RQJO01000016">
    <property type="protein sequence ID" value="RRA98092.1"/>
    <property type="molecule type" value="Genomic_DNA"/>
</dbReference>
<organism evidence="2 3">
    <name type="scientific">Larkinella rosea</name>
    <dbReference type="NCBI Taxonomy" id="2025312"/>
    <lineage>
        <taxon>Bacteria</taxon>
        <taxon>Pseudomonadati</taxon>
        <taxon>Bacteroidota</taxon>
        <taxon>Cytophagia</taxon>
        <taxon>Cytophagales</taxon>
        <taxon>Spirosomataceae</taxon>
        <taxon>Larkinella</taxon>
    </lineage>
</organism>
<dbReference type="Proteomes" id="UP000271925">
    <property type="component" value="Unassembled WGS sequence"/>
</dbReference>
<dbReference type="RefSeq" id="WP_124879332.1">
    <property type="nucleotide sequence ID" value="NZ_RQJO01000016.1"/>
</dbReference>
<sequence>MNESLFLGVDHPAVAADEVETLSDWYCRVLGYQKWFRHDKPVWMLRAPDQTLLEIMPKDQTLRPARTTWTPGWSHLALRVADIDQAIRWLDSHGVTWGGELSNAIGGGRVRNFFDPEGNMLQILERGPIDR</sequence>
<dbReference type="InterPro" id="IPR029068">
    <property type="entry name" value="Glyas_Bleomycin-R_OHBP_Dase"/>
</dbReference>
<dbReference type="SUPFAM" id="SSF54593">
    <property type="entry name" value="Glyoxalase/Bleomycin resistance protein/Dihydroxybiphenyl dioxygenase"/>
    <property type="match status" value="1"/>
</dbReference>
<dbReference type="OrthoDB" id="192739at2"/>
<dbReference type="Pfam" id="PF00903">
    <property type="entry name" value="Glyoxalase"/>
    <property type="match status" value="1"/>
</dbReference>
<keyword evidence="3" id="KW-1185">Reference proteome</keyword>
<proteinExistence type="predicted"/>
<evidence type="ECO:0000259" key="1">
    <source>
        <dbReference type="PROSITE" id="PS51819"/>
    </source>
</evidence>
<protein>
    <submittedName>
        <fullName evidence="2">VOC family protein</fullName>
    </submittedName>
</protein>
<dbReference type="CDD" id="cd06587">
    <property type="entry name" value="VOC"/>
    <property type="match status" value="1"/>
</dbReference>
<dbReference type="Gene3D" id="3.10.180.10">
    <property type="entry name" value="2,3-Dihydroxybiphenyl 1,2-Dioxygenase, domain 1"/>
    <property type="match status" value="1"/>
</dbReference>
<dbReference type="InterPro" id="IPR037523">
    <property type="entry name" value="VOC_core"/>
</dbReference>